<name>A0ABR4CBE5_9HELO</name>
<keyword evidence="2" id="KW-1185">Reference proteome</keyword>
<protein>
    <submittedName>
        <fullName evidence="1">Uncharacterized protein</fullName>
    </submittedName>
</protein>
<evidence type="ECO:0000313" key="1">
    <source>
        <dbReference type="EMBL" id="KAL2067273.1"/>
    </source>
</evidence>
<dbReference type="EMBL" id="JAZHXI010000010">
    <property type="protein sequence ID" value="KAL2067273.1"/>
    <property type="molecule type" value="Genomic_DNA"/>
</dbReference>
<proteinExistence type="predicted"/>
<accession>A0ABR4CBE5</accession>
<sequence length="307" mass="35632">MSMSMAIINHSCPQCPQRVPDTGISMFLILFNDRLPPELRSMVVSYLLVPPKPCLDHLFHTCLDQWGCQNGAHKPANEYQGVMVPCPVITSLDSFFHLDGYWQFFRNHTFVFEACSSDYHAVTARLHALGPVLRNLWTEILTNGQVRGQGHRNIYATRLLEFLDRPDWVGKGSRAFRTPDRILRFQHTDTHRRNIRHMVFMADLEPGELGKQYLCDWDWMLKINWSTLPILETLVLDLRSYSFGLRRNIIITQEEYDSKIRVGARAMECLNLNLLVIRGLCSGIFWQKPGRQRQMESLFEKALADHV</sequence>
<dbReference type="Proteomes" id="UP001595075">
    <property type="component" value="Unassembled WGS sequence"/>
</dbReference>
<evidence type="ECO:0000313" key="2">
    <source>
        <dbReference type="Proteomes" id="UP001595075"/>
    </source>
</evidence>
<organism evidence="1 2">
    <name type="scientific">Oculimacula yallundae</name>
    <dbReference type="NCBI Taxonomy" id="86028"/>
    <lineage>
        <taxon>Eukaryota</taxon>
        <taxon>Fungi</taxon>
        <taxon>Dikarya</taxon>
        <taxon>Ascomycota</taxon>
        <taxon>Pezizomycotina</taxon>
        <taxon>Leotiomycetes</taxon>
        <taxon>Helotiales</taxon>
        <taxon>Ploettnerulaceae</taxon>
        <taxon>Oculimacula</taxon>
    </lineage>
</organism>
<comment type="caution">
    <text evidence="1">The sequence shown here is derived from an EMBL/GenBank/DDBJ whole genome shotgun (WGS) entry which is preliminary data.</text>
</comment>
<reference evidence="1 2" key="1">
    <citation type="journal article" date="2024" name="Commun. Biol.">
        <title>Comparative genomic analysis of thermophilic fungi reveals convergent evolutionary adaptations and gene losses.</title>
        <authorList>
            <person name="Steindorff A.S."/>
            <person name="Aguilar-Pontes M.V."/>
            <person name="Robinson A.J."/>
            <person name="Andreopoulos B."/>
            <person name="LaButti K."/>
            <person name="Kuo A."/>
            <person name="Mondo S."/>
            <person name="Riley R."/>
            <person name="Otillar R."/>
            <person name="Haridas S."/>
            <person name="Lipzen A."/>
            <person name="Grimwood J."/>
            <person name="Schmutz J."/>
            <person name="Clum A."/>
            <person name="Reid I.D."/>
            <person name="Moisan M.C."/>
            <person name="Butler G."/>
            <person name="Nguyen T.T.M."/>
            <person name="Dewar K."/>
            <person name="Conant G."/>
            <person name="Drula E."/>
            <person name="Henrissat B."/>
            <person name="Hansel C."/>
            <person name="Singer S."/>
            <person name="Hutchinson M.I."/>
            <person name="de Vries R.P."/>
            <person name="Natvig D.O."/>
            <person name="Powell A.J."/>
            <person name="Tsang A."/>
            <person name="Grigoriev I.V."/>
        </authorList>
    </citation>
    <scope>NUCLEOTIDE SEQUENCE [LARGE SCALE GENOMIC DNA]</scope>
    <source>
        <strain evidence="1 2">CBS 494.80</strain>
    </source>
</reference>
<gene>
    <name evidence="1" type="ORF">VTL71DRAFT_1697</name>
</gene>